<evidence type="ECO:0000313" key="1">
    <source>
        <dbReference type="EMBL" id="APC41388.1"/>
    </source>
</evidence>
<reference evidence="2" key="1">
    <citation type="journal article" date="2016" name="Front. Microbiol.">
        <title>Complete Genome Sequence of Clostridium estertheticum DSM 8809, a Microbe Identified in Spoiled Vacuum Packed Beef.</title>
        <authorList>
            <person name="Yu Z."/>
            <person name="Gunn L."/>
            <person name="Brennan E."/>
            <person name="Reid R."/>
            <person name="Wall P.G."/>
            <person name="Gaora O.P."/>
            <person name="Hurley D."/>
            <person name="Bolton D."/>
            <person name="Fanning S."/>
        </authorList>
    </citation>
    <scope>NUCLEOTIDE SEQUENCE [LARGE SCALE GENOMIC DNA]</scope>
    <source>
        <strain evidence="2">DSM 8809</strain>
    </source>
</reference>
<dbReference type="OrthoDB" id="9787478at2"/>
<dbReference type="Pfam" id="PF07505">
    <property type="entry name" value="DUF5131"/>
    <property type="match status" value="1"/>
</dbReference>
<name>A0A1J0GJ50_9CLOT</name>
<dbReference type="KEGG" id="ceu:A7L45_15545"/>
<keyword evidence="2" id="KW-1185">Reference proteome</keyword>
<evidence type="ECO:0000313" key="2">
    <source>
        <dbReference type="Proteomes" id="UP000182569"/>
    </source>
</evidence>
<dbReference type="EMBL" id="CP015756">
    <property type="protein sequence ID" value="APC41388.1"/>
    <property type="molecule type" value="Genomic_DNA"/>
</dbReference>
<sequence length="228" mass="26447">MEIWDIGKLIKNLNPVSGCTVGCNYCYARGINKRFKITPDFSVPQLMEKRFRRIATKTPNTYLMTSMSDFSDWKTEWITKVFDIMSENPQHVYLFLTKRPESIKFETNFNDVWMGVTITAECDKSRIQSLRENIEAKNYFLAFEPLFSELGILDLDGIGWVVIGTETGRRKGKINAEKTWVLNIAKQAKAKNIPVFMKGYLEDIIGEENMIQELPKDFRKQIKGRALH</sequence>
<dbReference type="RefSeq" id="WP_071613684.1">
    <property type="nucleotide sequence ID" value="NZ_CP015756.1"/>
</dbReference>
<accession>A0A1J0GJ50</accession>
<dbReference type="Proteomes" id="UP000182569">
    <property type="component" value="Chromosome"/>
</dbReference>
<gene>
    <name evidence="1" type="ORF">A7L45_15545</name>
</gene>
<protein>
    <submittedName>
        <fullName evidence="1">Radical SAM mobile pair protein A</fullName>
    </submittedName>
</protein>
<dbReference type="AlphaFoldDB" id="A0A1J0GJ50"/>
<organism evidence="1 2">
    <name type="scientific">Clostridium estertheticum subsp. estertheticum</name>
    <dbReference type="NCBI Taxonomy" id="1552"/>
    <lineage>
        <taxon>Bacteria</taxon>
        <taxon>Bacillati</taxon>
        <taxon>Bacillota</taxon>
        <taxon>Clostridia</taxon>
        <taxon>Eubacteriales</taxon>
        <taxon>Clostridiaceae</taxon>
        <taxon>Clostridium</taxon>
    </lineage>
</organism>
<dbReference type="STRING" id="1552.A7L45_15545"/>
<dbReference type="InterPro" id="IPR011101">
    <property type="entry name" value="DUF5131"/>
</dbReference>
<proteinExistence type="predicted"/>